<evidence type="ECO:0000313" key="1">
    <source>
        <dbReference type="EMBL" id="KAL3787014.1"/>
    </source>
</evidence>
<protein>
    <submittedName>
        <fullName evidence="1">Uncharacterized protein</fullName>
    </submittedName>
</protein>
<gene>
    <name evidence="1" type="ORF">ACHAW5_000660</name>
</gene>
<evidence type="ECO:0000313" key="2">
    <source>
        <dbReference type="Proteomes" id="UP001530315"/>
    </source>
</evidence>
<name>A0ABD3PGD5_9STRA</name>
<organism evidence="1 2">
    <name type="scientific">Stephanodiscus triporus</name>
    <dbReference type="NCBI Taxonomy" id="2934178"/>
    <lineage>
        <taxon>Eukaryota</taxon>
        <taxon>Sar</taxon>
        <taxon>Stramenopiles</taxon>
        <taxon>Ochrophyta</taxon>
        <taxon>Bacillariophyta</taxon>
        <taxon>Coscinodiscophyceae</taxon>
        <taxon>Thalassiosirophycidae</taxon>
        <taxon>Stephanodiscales</taxon>
        <taxon>Stephanodiscaceae</taxon>
        <taxon>Stephanodiscus</taxon>
    </lineage>
</organism>
<dbReference type="Proteomes" id="UP001530315">
    <property type="component" value="Unassembled WGS sequence"/>
</dbReference>
<sequence length="72" mass="7989">MTFKVPTKRARSKKKEHASMLNPGNYPLEAFDGSCILKKGQRILIIAYLAAFPFPPAQAETKVSASTFVFKT</sequence>
<dbReference type="AlphaFoldDB" id="A0ABD3PGD5"/>
<keyword evidence="2" id="KW-1185">Reference proteome</keyword>
<comment type="caution">
    <text evidence="1">The sequence shown here is derived from an EMBL/GenBank/DDBJ whole genome shotgun (WGS) entry which is preliminary data.</text>
</comment>
<accession>A0ABD3PGD5</accession>
<dbReference type="EMBL" id="JALLAZ020000801">
    <property type="protein sequence ID" value="KAL3787014.1"/>
    <property type="molecule type" value="Genomic_DNA"/>
</dbReference>
<proteinExistence type="predicted"/>
<reference evidence="1 2" key="1">
    <citation type="submission" date="2024-10" db="EMBL/GenBank/DDBJ databases">
        <title>Updated reference genomes for cyclostephanoid diatoms.</title>
        <authorList>
            <person name="Roberts W.R."/>
            <person name="Alverson A.J."/>
        </authorList>
    </citation>
    <scope>NUCLEOTIDE SEQUENCE [LARGE SCALE GENOMIC DNA]</scope>
    <source>
        <strain evidence="1 2">AJA276-08</strain>
    </source>
</reference>